<evidence type="ECO:0000313" key="2">
    <source>
        <dbReference type="Proteomes" id="UP001381693"/>
    </source>
</evidence>
<gene>
    <name evidence="1" type="ORF">SK128_011764</name>
</gene>
<evidence type="ECO:0000313" key="1">
    <source>
        <dbReference type="EMBL" id="KAK7077000.1"/>
    </source>
</evidence>
<keyword evidence="2" id="KW-1185">Reference proteome</keyword>
<accession>A0AAN8XDD0</accession>
<name>A0AAN8XDD0_HALRR</name>
<dbReference type="Proteomes" id="UP001381693">
    <property type="component" value="Unassembled WGS sequence"/>
</dbReference>
<proteinExistence type="predicted"/>
<comment type="caution">
    <text evidence="1">The sequence shown here is derived from an EMBL/GenBank/DDBJ whole genome shotgun (WGS) entry which is preliminary data.</text>
</comment>
<reference evidence="1 2" key="1">
    <citation type="submission" date="2023-11" db="EMBL/GenBank/DDBJ databases">
        <title>Halocaridina rubra genome assembly.</title>
        <authorList>
            <person name="Smith C."/>
        </authorList>
    </citation>
    <scope>NUCLEOTIDE SEQUENCE [LARGE SCALE GENOMIC DNA]</scope>
    <source>
        <strain evidence="1">EP-1</strain>
        <tissue evidence="1">Whole</tissue>
    </source>
</reference>
<dbReference type="AlphaFoldDB" id="A0AAN8XDD0"/>
<protein>
    <submittedName>
        <fullName evidence="1">Uncharacterized protein</fullName>
    </submittedName>
</protein>
<sequence>MLTGETIYSAVSLLPFLKIGITFACSQHLGISPDSSDFLNMILSATDNFLDSKLTREAHQLTESTIDIIGANPTPWCFYFSSN</sequence>
<dbReference type="EMBL" id="JAXCGZ010009491">
    <property type="protein sequence ID" value="KAK7077000.1"/>
    <property type="molecule type" value="Genomic_DNA"/>
</dbReference>
<organism evidence="1 2">
    <name type="scientific">Halocaridina rubra</name>
    <name type="common">Hawaiian red shrimp</name>
    <dbReference type="NCBI Taxonomy" id="373956"/>
    <lineage>
        <taxon>Eukaryota</taxon>
        <taxon>Metazoa</taxon>
        <taxon>Ecdysozoa</taxon>
        <taxon>Arthropoda</taxon>
        <taxon>Crustacea</taxon>
        <taxon>Multicrustacea</taxon>
        <taxon>Malacostraca</taxon>
        <taxon>Eumalacostraca</taxon>
        <taxon>Eucarida</taxon>
        <taxon>Decapoda</taxon>
        <taxon>Pleocyemata</taxon>
        <taxon>Caridea</taxon>
        <taxon>Atyoidea</taxon>
        <taxon>Atyidae</taxon>
        <taxon>Halocaridina</taxon>
    </lineage>
</organism>